<reference evidence="15 16" key="1">
    <citation type="journal article" date="2018" name="Evol. Lett.">
        <title>Horizontal gene cluster transfer increased hallucinogenic mushroom diversity.</title>
        <authorList>
            <person name="Reynolds H.T."/>
            <person name="Vijayakumar V."/>
            <person name="Gluck-Thaler E."/>
            <person name="Korotkin H.B."/>
            <person name="Matheny P.B."/>
            <person name="Slot J.C."/>
        </authorList>
    </citation>
    <scope>NUCLEOTIDE SEQUENCE [LARGE SCALE GENOMIC DNA]</scope>
    <source>
        <strain evidence="15 16">2631</strain>
    </source>
</reference>
<dbReference type="InParanoid" id="A0A409XBH2"/>
<evidence type="ECO:0000256" key="7">
    <source>
        <dbReference type="ARBA" id="ARBA00022723"/>
    </source>
</evidence>
<keyword evidence="7 13" id="KW-0479">Metal-binding</keyword>
<dbReference type="STRING" id="93625.A0A409XBH2"/>
<evidence type="ECO:0000313" key="16">
    <source>
        <dbReference type="Proteomes" id="UP000283269"/>
    </source>
</evidence>
<evidence type="ECO:0000256" key="5">
    <source>
        <dbReference type="ARBA" id="ARBA00022617"/>
    </source>
</evidence>
<dbReference type="PANTHER" id="PTHR24305">
    <property type="entry name" value="CYTOCHROME P450"/>
    <property type="match status" value="1"/>
</dbReference>
<evidence type="ECO:0000313" key="15">
    <source>
        <dbReference type="EMBL" id="PPQ88095.1"/>
    </source>
</evidence>
<keyword evidence="16" id="KW-1185">Reference proteome</keyword>
<gene>
    <name evidence="15" type="ORF">CVT25_014393</name>
</gene>
<dbReference type="GO" id="GO:0004497">
    <property type="term" value="F:monooxygenase activity"/>
    <property type="evidence" value="ECO:0007669"/>
    <property type="project" value="UniProtKB-KW"/>
</dbReference>
<comment type="similarity">
    <text evidence="4 14">Belongs to the cytochrome P450 family.</text>
</comment>
<keyword evidence="12" id="KW-0472">Membrane</keyword>
<comment type="cofactor">
    <cofactor evidence="1 13">
        <name>heme</name>
        <dbReference type="ChEBI" id="CHEBI:30413"/>
    </cofactor>
</comment>
<evidence type="ECO:0000256" key="8">
    <source>
        <dbReference type="ARBA" id="ARBA00022989"/>
    </source>
</evidence>
<keyword evidence="6" id="KW-0812">Transmembrane</keyword>
<keyword evidence="11 14" id="KW-0503">Monooxygenase</keyword>
<comment type="subcellular location">
    <subcellularLocation>
        <location evidence="2">Membrane</location>
    </subcellularLocation>
</comment>
<dbReference type="InterPro" id="IPR017972">
    <property type="entry name" value="Cyt_P450_CS"/>
</dbReference>
<dbReference type="GO" id="GO:0016020">
    <property type="term" value="C:membrane"/>
    <property type="evidence" value="ECO:0007669"/>
    <property type="project" value="UniProtKB-SubCell"/>
</dbReference>
<evidence type="ECO:0000256" key="10">
    <source>
        <dbReference type="ARBA" id="ARBA00023004"/>
    </source>
</evidence>
<dbReference type="InterPro" id="IPR002403">
    <property type="entry name" value="Cyt_P450_E_grp-IV"/>
</dbReference>
<keyword evidence="5 13" id="KW-0349">Heme</keyword>
<evidence type="ECO:0000256" key="11">
    <source>
        <dbReference type="ARBA" id="ARBA00023033"/>
    </source>
</evidence>
<dbReference type="PROSITE" id="PS00086">
    <property type="entry name" value="CYTOCHROME_P450"/>
    <property type="match status" value="1"/>
</dbReference>
<dbReference type="EMBL" id="NHYD01002154">
    <property type="protein sequence ID" value="PPQ88095.1"/>
    <property type="molecule type" value="Genomic_DNA"/>
</dbReference>
<dbReference type="GO" id="GO:0016705">
    <property type="term" value="F:oxidoreductase activity, acting on paired donors, with incorporation or reduction of molecular oxygen"/>
    <property type="evidence" value="ECO:0007669"/>
    <property type="project" value="InterPro"/>
</dbReference>
<dbReference type="PRINTS" id="PR00385">
    <property type="entry name" value="P450"/>
</dbReference>
<dbReference type="InterPro" id="IPR036396">
    <property type="entry name" value="Cyt_P450_sf"/>
</dbReference>
<dbReference type="Gene3D" id="1.10.630.10">
    <property type="entry name" value="Cytochrome P450"/>
    <property type="match status" value="1"/>
</dbReference>
<keyword evidence="9 14" id="KW-0560">Oxidoreductase</keyword>
<name>A0A409XBH2_PSICY</name>
<evidence type="ECO:0000256" key="12">
    <source>
        <dbReference type="ARBA" id="ARBA00023136"/>
    </source>
</evidence>
<dbReference type="Proteomes" id="UP000283269">
    <property type="component" value="Unassembled WGS sequence"/>
</dbReference>
<evidence type="ECO:0000256" key="3">
    <source>
        <dbReference type="ARBA" id="ARBA00004721"/>
    </source>
</evidence>
<evidence type="ECO:0008006" key="17">
    <source>
        <dbReference type="Google" id="ProtNLM"/>
    </source>
</evidence>
<dbReference type="PRINTS" id="PR00465">
    <property type="entry name" value="EP450IV"/>
</dbReference>
<comment type="caution">
    <text evidence="15">The sequence shown here is derived from an EMBL/GenBank/DDBJ whole genome shotgun (WGS) entry which is preliminary data.</text>
</comment>
<dbReference type="SUPFAM" id="SSF48264">
    <property type="entry name" value="Cytochrome P450"/>
    <property type="match status" value="1"/>
</dbReference>
<accession>A0A409XBH2</accession>
<feature type="binding site" description="axial binding residue" evidence="13">
    <location>
        <position position="476"/>
    </location>
    <ligand>
        <name>heme</name>
        <dbReference type="ChEBI" id="CHEBI:30413"/>
    </ligand>
    <ligandPart>
        <name>Fe</name>
        <dbReference type="ChEBI" id="CHEBI:18248"/>
    </ligandPart>
</feature>
<keyword evidence="10 13" id="KW-0408">Iron</keyword>
<sequence>MIHLLIHKLALIVSGFTVVILTHYLVHAVSTRRTFCYVPGPRPSSFLWGEEWELYHQAPGVPYIDWHSRFGKLVTITGAFGVRVSFAWGQLSQFNLVILQHQVLSVADSRAIAFILGEGAYSFPKPQGVRAWFKATLGEGILWVEGRKEHENQRRILAPALNLQSVRQLTDTFFETSGRLSTHWSKLMEGSSGNEREIEITNWAGRFALDTIGRAAFSYDFDCLSGEPHELAAALDGLTNNEHKRSSFYMRALFWLVPSILFIGKKGEMIRRVKRELGVIASKMWKDAKTIGDADNRTLMANILRSDESSKTHMDEEEIVSQMRTVMSAGYETVSAVVAWMLYEIASHPDFQDELRDEICAIPDHSFDHLNNELPLLDAALKETLRLHPAILENHHEASETVIIPLSEGFAETGEPYLVIPKGTIVVIPVNVLQTDRNVWGEDAAVFRPKRWLDKKVANTLTGRELLAFSAGPRSCIGKTFAMIEIKALMVTLIPSFSFRCNVNIEPFQSFVIRPRVVGETASSLPLLVKKL</sequence>
<dbReference type="InterPro" id="IPR050121">
    <property type="entry name" value="Cytochrome_P450_monoxygenase"/>
</dbReference>
<protein>
    <recommendedName>
        <fullName evidence="17">Cytochrome P450</fullName>
    </recommendedName>
</protein>
<evidence type="ECO:0000256" key="9">
    <source>
        <dbReference type="ARBA" id="ARBA00023002"/>
    </source>
</evidence>
<dbReference type="OrthoDB" id="1470350at2759"/>
<evidence type="ECO:0000256" key="1">
    <source>
        <dbReference type="ARBA" id="ARBA00001971"/>
    </source>
</evidence>
<dbReference type="GO" id="GO:0020037">
    <property type="term" value="F:heme binding"/>
    <property type="evidence" value="ECO:0007669"/>
    <property type="project" value="InterPro"/>
</dbReference>
<keyword evidence="8" id="KW-1133">Transmembrane helix</keyword>
<dbReference type="PANTHER" id="PTHR24305:SF166">
    <property type="entry name" value="CYTOCHROME P450 12A4, MITOCHONDRIAL-RELATED"/>
    <property type="match status" value="1"/>
</dbReference>
<evidence type="ECO:0000256" key="2">
    <source>
        <dbReference type="ARBA" id="ARBA00004370"/>
    </source>
</evidence>
<dbReference type="Pfam" id="PF00067">
    <property type="entry name" value="p450"/>
    <property type="match status" value="1"/>
</dbReference>
<dbReference type="GO" id="GO:0005506">
    <property type="term" value="F:iron ion binding"/>
    <property type="evidence" value="ECO:0007669"/>
    <property type="project" value="InterPro"/>
</dbReference>
<organism evidence="15 16">
    <name type="scientific">Psilocybe cyanescens</name>
    <dbReference type="NCBI Taxonomy" id="93625"/>
    <lineage>
        <taxon>Eukaryota</taxon>
        <taxon>Fungi</taxon>
        <taxon>Dikarya</taxon>
        <taxon>Basidiomycota</taxon>
        <taxon>Agaricomycotina</taxon>
        <taxon>Agaricomycetes</taxon>
        <taxon>Agaricomycetidae</taxon>
        <taxon>Agaricales</taxon>
        <taxon>Agaricineae</taxon>
        <taxon>Strophariaceae</taxon>
        <taxon>Psilocybe</taxon>
    </lineage>
</organism>
<dbReference type="AlphaFoldDB" id="A0A409XBH2"/>
<evidence type="ECO:0000256" key="6">
    <source>
        <dbReference type="ARBA" id="ARBA00022692"/>
    </source>
</evidence>
<evidence type="ECO:0000256" key="4">
    <source>
        <dbReference type="ARBA" id="ARBA00010617"/>
    </source>
</evidence>
<evidence type="ECO:0000256" key="13">
    <source>
        <dbReference type="PIRSR" id="PIRSR602403-1"/>
    </source>
</evidence>
<evidence type="ECO:0000256" key="14">
    <source>
        <dbReference type="RuleBase" id="RU000461"/>
    </source>
</evidence>
<dbReference type="InterPro" id="IPR001128">
    <property type="entry name" value="Cyt_P450"/>
</dbReference>
<comment type="pathway">
    <text evidence="3">Secondary metabolite biosynthesis; terpenoid biosynthesis.</text>
</comment>
<proteinExistence type="inferred from homology"/>